<keyword evidence="2" id="KW-0472">Membrane</keyword>
<dbReference type="SMART" id="SM00271">
    <property type="entry name" value="DnaJ"/>
    <property type="match status" value="1"/>
</dbReference>
<dbReference type="InterPro" id="IPR001623">
    <property type="entry name" value="DnaJ_domain"/>
</dbReference>
<keyword evidence="2" id="KW-1133">Transmembrane helix</keyword>
<name>A0ABP0HJD4_9DINO</name>
<dbReference type="Proteomes" id="UP001642484">
    <property type="component" value="Unassembled WGS sequence"/>
</dbReference>
<feature type="transmembrane region" description="Helical" evidence="2">
    <location>
        <begin position="12"/>
        <end position="30"/>
    </location>
</feature>
<evidence type="ECO:0000313" key="6">
    <source>
        <dbReference type="Proteomes" id="UP001642484"/>
    </source>
</evidence>
<gene>
    <name evidence="5" type="ORF">CCMP2556_LOCUS2008</name>
</gene>
<feature type="compositionally biased region" description="Polar residues" evidence="1">
    <location>
        <begin position="833"/>
        <end position="849"/>
    </location>
</feature>
<evidence type="ECO:0000259" key="4">
    <source>
        <dbReference type="PROSITE" id="PS50106"/>
    </source>
</evidence>
<evidence type="ECO:0000313" key="5">
    <source>
        <dbReference type="EMBL" id="CAK8990311.1"/>
    </source>
</evidence>
<feature type="domain" description="J" evidence="3">
    <location>
        <begin position="46"/>
        <end position="107"/>
    </location>
</feature>
<dbReference type="CDD" id="cd06257">
    <property type="entry name" value="DnaJ"/>
    <property type="match status" value="1"/>
</dbReference>
<keyword evidence="2" id="KW-0812">Transmembrane</keyword>
<comment type="caution">
    <text evidence="5">The sequence shown here is derived from an EMBL/GenBank/DDBJ whole genome shotgun (WGS) entry which is preliminary data.</text>
</comment>
<feature type="domain" description="PDZ" evidence="4">
    <location>
        <begin position="529"/>
        <end position="611"/>
    </location>
</feature>
<dbReference type="InterPro" id="IPR036034">
    <property type="entry name" value="PDZ_sf"/>
</dbReference>
<dbReference type="SUPFAM" id="SSF46565">
    <property type="entry name" value="Chaperone J-domain"/>
    <property type="match status" value="1"/>
</dbReference>
<evidence type="ECO:0000256" key="1">
    <source>
        <dbReference type="SAM" id="MobiDB-lite"/>
    </source>
</evidence>
<evidence type="ECO:0000256" key="2">
    <source>
        <dbReference type="SAM" id="Phobius"/>
    </source>
</evidence>
<dbReference type="SMART" id="SM00228">
    <property type="entry name" value="PDZ"/>
    <property type="match status" value="3"/>
</dbReference>
<proteinExistence type="predicted"/>
<evidence type="ECO:0000259" key="3">
    <source>
        <dbReference type="PROSITE" id="PS50076"/>
    </source>
</evidence>
<accession>A0ABP0HJD4</accession>
<organism evidence="5 6">
    <name type="scientific">Durusdinium trenchii</name>
    <dbReference type="NCBI Taxonomy" id="1381693"/>
    <lineage>
        <taxon>Eukaryota</taxon>
        <taxon>Sar</taxon>
        <taxon>Alveolata</taxon>
        <taxon>Dinophyceae</taxon>
        <taxon>Suessiales</taxon>
        <taxon>Symbiodiniaceae</taxon>
        <taxon>Durusdinium</taxon>
    </lineage>
</organism>
<evidence type="ECO:0008006" key="7">
    <source>
        <dbReference type="Google" id="ProtNLM"/>
    </source>
</evidence>
<dbReference type="SUPFAM" id="SSF50156">
    <property type="entry name" value="PDZ domain-like"/>
    <property type="match status" value="1"/>
</dbReference>
<reference evidence="5 6" key="1">
    <citation type="submission" date="2024-02" db="EMBL/GenBank/DDBJ databases">
        <authorList>
            <person name="Chen Y."/>
            <person name="Shah S."/>
            <person name="Dougan E. K."/>
            <person name="Thang M."/>
            <person name="Chan C."/>
        </authorList>
    </citation>
    <scope>NUCLEOTIDE SEQUENCE [LARGE SCALE GENOMIC DNA]</scope>
</reference>
<dbReference type="PROSITE" id="PS50076">
    <property type="entry name" value="DNAJ_2"/>
    <property type="match status" value="1"/>
</dbReference>
<feature type="domain" description="PDZ" evidence="4">
    <location>
        <begin position="737"/>
        <end position="802"/>
    </location>
</feature>
<dbReference type="InterPro" id="IPR036869">
    <property type="entry name" value="J_dom_sf"/>
</dbReference>
<dbReference type="EMBL" id="CAXAMN010000725">
    <property type="protein sequence ID" value="CAK8990311.1"/>
    <property type="molecule type" value="Genomic_DNA"/>
</dbReference>
<protein>
    <recommendedName>
        <fullName evidence="7">PDZ domain-containing protein</fullName>
    </recommendedName>
</protein>
<dbReference type="InterPro" id="IPR001478">
    <property type="entry name" value="PDZ"/>
</dbReference>
<dbReference type="Gene3D" id="1.10.287.110">
    <property type="entry name" value="DnaJ domain"/>
    <property type="match status" value="1"/>
</dbReference>
<feature type="compositionally biased region" description="Basic and acidic residues" evidence="1">
    <location>
        <begin position="822"/>
        <end position="832"/>
    </location>
</feature>
<keyword evidence="6" id="KW-1185">Reference proteome</keyword>
<dbReference type="PROSITE" id="PS50106">
    <property type="entry name" value="PDZ"/>
    <property type="match status" value="2"/>
</dbReference>
<sequence length="989" mass="109490">MVMFLSRIERQALLGIALCVVVIAILHEVTQLKDIAESIQTKILEDHYSTLGLPADATPAEITTGFKRAMTKLTSKQQADQRNRAKINAAHDVLSNSALKAAYDKNRKFVKLTSSVLASACVAVPLLILIRFCSKMASRSNLHPQSFLGQVTTSLQKMEFAVEFQVKAQDSLGAELQMERNGTMLRVRSTISGGSISEHNRKVHDEGCHSAGKGMLWWNAPVLWEGDMLESANGTKGQAAEMLTILKSTESLTLQVRRSWENALVWPWICERRVTKLNSERWGLNLRNARDSSNSLEVTEIVEEGGIAHWNEANPDLAIRVGDRLLAVDQSVGSKDMLAAFADSHSICLLVARGILMPPPTAQASQEVVCGPIFKGEGEKLGIRIGLCVDSPPVHGLLVQPGNLSSIVVKEVVKDLLVDRWNSQQQPSKRLLPGCVVTAVNGCRQKDAFARELSKQQVCISFTPAAHLHAEKEGTSASCAARPIRISVPQDLQPWVVRTFRPWVPNFLWPRPFEEQLRDRLRSLRCEFSLKVRKDDERPIGLQVKQEGEELQVVEVDVEGVVPLSFAESRCPRVESGDWLVGVDDHRVPRLMMEHLSTASGEVELHFARHAAKCAPEVWEIDVEQTQNEGWGLELYTQSGPRNCNHAVLRVRAVGPGAIVTWNEAQEAQWQVQPGDLLVGCEPEVEPTRILQRLREVQKVRLRLLRWHPEATPPAKEQPVAGTREEPLDPSSWTSFEVIIQRSSTSDRLGLRLSSNAPDLRGTTVTEVIPDSLVDQYNRATRSVHIVAGDQIVAINGDDNPLHFPEHCKQSKVVLRLRRRRHDPEGGDRNPDKSGSQLEASTACQSTRKATFEESSPSEQLQEETNKPNLAPQASAPPPSPKTSPQISVKVQKSKLSQDIEASEPCDACVASVQDTLRLLTLPPDPVIATLTLGLDPASAEHFNKSVCKMKDIVASLPNVLRMPRPLPSTKCSLRCDICFVTACQFARR</sequence>
<feature type="region of interest" description="Disordered" evidence="1">
    <location>
        <begin position="815"/>
        <end position="894"/>
    </location>
</feature>